<comment type="caution">
    <text evidence="8">The sequence shown here is derived from an EMBL/GenBank/DDBJ whole genome shotgun (WGS) entry which is preliminary data.</text>
</comment>
<dbReference type="GO" id="GO:0005524">
    <property type="term" value="F:ATP binding"/>
    <property type="evidence" value="ECO:0007669"/>
    <property type="project" value="UniProtKB-KW"/>
</dbReference>
<evidence type="ECO:0000313" key="8">
    <source>
        <dbReference type="EMBL" id="NJC22686.1"/>
    </source>
</evidence>
<gene>
    <name evidence="8" type="ORF">BJ994_001762</name>
</gene>
<evidence type="ECO:0000256" key="2">
    <source>
        <dbReference type="ARBA" id="ARBA00005417"/>
    </source>
</evidence>
<dbReference type="InterPro" id="IPR050763">
    <property type="entry name" value="ABC_transporter_ATP-binding"/>
</dbReference>
<dbReference type="PROSITE" id="PS50893">
    <property type="entry name" value="ABC_TRANSPORTER_2"/>
    <property type="match status" value="1"/>
</dbReference>
<dbReference type="GO" id="GO:0016887">
    <property type="term" value="F:ATP hydrolysis activity"/>
    <property type="evidence" value="ECO:0007669"/>
    <property type="project" value="InterPro"/>
</dbReference>
<reference evidence="8 9" key="1">
    <citation type="submission" date="2020-03" db="EMBL/GenBank/DDBJ databases">
        <title>Sequencing the genomes of 1000 actinobacteria strains.</title>
        <authorList>
            <person name="Klenk H.-P."/>
        </authorList>
    </citation>
    <scope>NUCLEOTIDE SEQUENCE [LARGE SCALE GENOMIC DNA]</scope>
    <source>
        <strain evidence="8 9">DSM 16403</strain>
    </source>
</reference>
<dbReference type="InterPro" id="IPR027417">
    <property type="entry name" value="P-loop_NTPase"/>
</dbReference>
<comment type="similarity">
    <text evidence="2">Belongs to the ABC transporter superfamily.</text>
</comment>
<protein>
    <submittedName>
        <fullName evidence="8">ABC-2 type transport system ATP-binding protein</fullName>
    </submittedName>
</protein>
<dbReference type="EMBL" id="JAATJL010000001">
    <property type="protein sequence ID" value="NJC22686.1"/>
    <property type="molecule type" value="Genomic_DNA"/>
</dbReference>
<comment type="subcellular location">
    <subcellularLocation>
        <location evidence="1">Cell membrane</location>
        <topology evidence="1">Peripheral membrane protein</topology>
    </subcellularLocation>
</comment>
<accession>A0A846RUH4</accession>
<evidence type="ECO:0000256" key="5">
    <source>
        <dbReference type="ARBA" id="ARBA00022840"/>
    </source>
</evidence>
<organism evidence="8 9">
    <name type="scientific">Arthrobacter pigmenti</name>
    <dbReference type="NCBI Taxonomy" id="271432"/>
    <lineage>
        <taxon>Bacteria</taxon>
        <taxon>Bacillati</taxon>
        <taxon>Actinomycetota</taxon>
        <taxon>Actinomycetes</taxon>
        <taxon>Micrococcales</taxon>
        <taxon>Micrococcaceae</taxon>
        <taxon>Arthrobacter</taxon>
    </lineage>
</organism>
<feature type="domain" description="ABC transporter" evidence="7">
    <location>
        <begin position="5"/>
        <end position="230"/>
    </location>
</feature>
<dbReference type="AlphaFoldDB" id="A0A846RUH4"/>
<dbReference type="InterPro" id="IPR017871">
    <property type="entry name" value="ABC_transporter-like_CS"/>
</dbReference>
<dbReference type="Proteomes" id="UP000547458">
    <property type="component" value="Unassembled WGS sequence"/>
</dbReference>
<evidence type="ECO:0000256" key="6">
    <source>
        <dbReference type="ARBA" id="ARBA00023251"/>
    </source>
</evidence>
<sequence>MSSAISTNELTKRYRGKTALAGITFDVPAGSVMGVIGPNGAGKTTTMRLLLDLIRPTSGYARVLGQDPRVGGTALRSRIGYLPGELRLDGRATGKDLLTHYARLSGRVQAGTVEALAERLGFDPTRRIRTLSKGNRQKLGLIQAFMHRPDLLVLDEPTSGLDPLVQQEFLALVRDAKDEGQTVFLSSHVISEIQQAADFVIILKDGHIVNSRSVSALRSEAARKVRFVMQSDDLEGDRSRITYEAGLGNVRTLEEESGSRVVVEGTLESTPDQFIKALARLTIVDLVIEEPDLERAVLSFYENDLEGAASHAH</sequence>
<dbReference type="InterPro" id="IPR003593">
    <property type="entry name" value="AAA+_ATPase"/>
</dbReference>
<dbReference type="GO" id="GO:0046677">
    <property type="term" value="P:response to antibiotic"/>
    <property type="evidence" value="ECO:0007669"/>
    <property type="project" value="UniProtKB-KW"/>
</dbReference>
<evidence type="ECO:0000256" key="3">
    <source>
        <dbReference type="ARBA" id="ARBA00022448"/>
    </source>
</evidence>
<keyword evidence="4" id="KW-0547">Nucleotide-binding</keyword>
<dbReference type="SMART" id="SM00382">
    <property type="entry name" value="AAA"/>
    <property type="match status" value="1"/>
</dbReference>
<dbReference type="PANTHER" id="PTHR42711">
    <property type="entry name" value="ABC TRANSPORTER ATP-BINDING PROTEIN"/>
    <property type="match status" value="1"/>
</dbReference>
<dbReference type="PROSITE" id="PS00211">
    <property type="entry name" value="ABC_TRANSPORTER_1"/>
    <property type="match status" value="1"/>
</dbReference>
<evidence type="ECO:0000313" key="9">
    <source>
        <dbReference type="Proteomes" id="UP000547458"/>
    </source>
</evidence>
<keyword evidence="3" id="KW-0813">Transport</keyword>
<dbReference type="Pfam" id="PF00005">
    <property type="entry name" value="ABC_tran"/>
    <property type="match status" value="1"/>
</dbReference>
<evidence type="ECO:0000259" key="7">
    <source>
        <dbReference type="PROSITE" id="PS50893"/>
    </source>
</evidence>
<dbReference type="PANTHER" id="PTHR42711:SF5">
    <property type="entry name" value="ABC TRANSPORTER ATP-BINDING PROTEIN NATA"/>
    <property type="match status" value="1"/>
</dbReference>
<keyword evidence="9" id="KW-1185">Reference proteome</keyword>
<dbReference type="InterPro" id="IPR003439">
    <property type="entry name" value="ABC_transporter-like_ATP-bd"/>
</dbReference>
<keyword evidence="6" id="KW-0046">Antibiotic resistance</keyword>
<dbReference type="GO" id="GO:0005886">
    <property type="term" value="C:plasma membrane"/>
    <property type="evidence" value="ECO:0007669"/>
    <property type="project" value="UniProtKB-SubCell"/>
</dbReference>
<dbReference type="CDD" id="cd03230">
    <property type="entry name" value="ABC_DR_subfamily_A"/>
    <property type="match status" value="1"/>
</dbReference>
<evidence type="ECO:0000256" key="4">
    <source>
        <dbReference type="ARBA" id="ARBA00022741"/>
    </source>
</evidence>
<evidence type="ECO:0000256" key="1">
    <source>
        <dbReference type="ARBA" id="ARBA00004202"/>
    </source>
</evidence>
<dbReference type="Gene3D" id="3.40.50.300">
    <property type="entry name" value="P-loop containing nucleotide triphosphate hydrolases"/>
    <property type="match status" value="1"/>
</dbReference>
<proteinExistence type="inferred from homology"/>
<dbReference type="RefSeq" id="WP_167993430.1">
    <property type="nucleotide sequence ID" value="NZ_JAATJL010000001.1"/>
</dbReference>
<keyword evidence="5 8" id="KW-0067">ATP-binding</keyword>
<name>A0A846RUH4_9MICC</name>
<dbReference type="SUPFAM" id="SSF52540">
    <property type="entry name" value="P-loop containing nucleoside triphosphate hydrolases"/>
    <property type="match status" value="1"/>
</dbReference>